<evidence type="ECO:0000313" key="2">
    <source>
        <dbReference type="EMBL" id="OGG51947.1"/>
    </source>
</evidence>
<proteinExistence type="predicted"/>
<dbReference type="Proteomes" id="UP000176445">
    <property type="component" value="Unassembled WGS sequence"/>
</dbReference>
<comment type="caution">
    <text evidence="2">The sequence shown here is derived from an EMBL/GenBank/DDBJ whole genome shotgun (WGS) entry which is preliminary data.</text>
</comment>
<evidence type="ECO:0000256" key="1">
    <source>
        <dbReference type="SAM" id="Phobius"/>
    </source>
</evidence>
<organism evidence="2 3">
    <name type="scientific">Candidatus Kaiserbacteria bacterium RIFCSPHIGHO2_01_FULL_54_36b</name>
    <dbReference type="NCBI Taxonomy" id="1798483"/>
    <lineage>
        <taxon>Bacteria</taxon>
        <taxon>Candidatus Kaiseribacteriota</taxon>
    </lineage>
</organism>
<dbReference type="AlphaFoldDB" id="A0A1F6CS56"/>
<dbReference type="EMBL" id="MFKW01000008">
    <property type="protein sequence ID" value="OGG51947.1"/>
    <property type="molecule type" value="Genomic_DNA"/>
</dbReference>
<gene>
    <name evidence="2" type="ORF">A2704_00240</name>
</gene>
<keyword evidence="1" id="KW-1133">Transmembrane helix</keyword>
<reference evidence="2 3" key="1">
    <citation type="journal article" date="2016" name="Nat. Commun.">
        <title>Thousands of microbial genomes shed light on interconnected biogeochemical processes in an aquifer system.</title>
        <authorList>
            <person name="Anantharaman K."/>
            <person name="Brown C.T."/>
            <person name="Hug L.A."/>
            <person name="Sharon I."/>
            <person name="Castelle C.J."/>
            <person name="Probst A.J."/>
            <person name="Thomas B.C."/>
            <person name="Singh A."/>
            <person name="Wilkins M.J."/>
            <person name="Karaoz U."/>
            <person name="Brodie E.L."/>
            <person name="Williams K.H."/>
            <person name="Hubbard S.S."/>
            <person name="Banfield J.F."/>
        </authorList>
    </citation>
    <scope>NUCLEOTIDE SEQUENCE [LARGE SCALE GENOMIC DNA]</scope>
</reference>
<feature type="transmembrane region" description="Helical" evidence="1">
    <location>
        <begin position="15"/>
        <end position="33"/>
    </location>
</feature>
<protein>
    <submittedName>
        <fullName evidence="2">Uncharacterized protein</fullName>
    </submittedName>
</protein>
<evidence type="ECO:0000313" key="3">
    <source>
        <dbReference type="Proteomes" id="UP000176445"/>
    </source>
</evidence>
<accession>A0A1F6CS56</accession>
<name>A0A1F6CS56_9BACT</name>
<keyword evidence="1" id="KW-0812">Transmembrane</keyword>
<keyword evidence="1" id="KW-0472">Membrane</keyword>
<sequence length="174" mass="17643">MPEGNTPTAPSSKKMWYIIGAIVAVLLLGWLFTGGAGSMMGAASGVDVDRNADGSATYSNEEGSVTVGTMATMPSNWPSDAPQNFAGASIVYSGTSNPQTGNVGSAVSYTVRASAQSVADYYKQQLTSAGWTIAGTANMAGAMVVSATKDTRTFGAYISDTGDGNVSVTAGIEL</sequence>